<feature type="transmembrane region" description="Helical" evidence="9">
    <location>
        <begin position="177"/>
        <end position="198"/>
    </location>
</feature>
<sequence length="843" mass="94852">MSSDPHENKTSRTMESDTTLSDFTISQDHEQHSTQPYTSTSSPSGSAATFVPEADEEYIGRSKVLLHHSNTWSPMLSHEFEMSFEEENQETVHSNYPHNLRRKSCEPSSHRLQKLRTYDGDVNDQSTEKNGVRVWYEDYSSIDWIHDTVKNKARLRQLKSMKSIRGKLLNIWEDAQIWILVSVIGILSGSLAGMISFAEGFFFDLKLGYCKKNFFYKQAFCCWDSPDHKGCDDWVFWHQIGATNRSLTTRNWIAFIAYIGFAILFGLVAALLVYYTAIIKKSRKGCKPSRKLYAAGSGIPEVKIILSGFVMRGYLGLRTLWVKFIGIILAVSSGLATGKEGPLVHIACCLGNICCRAFSIVNKNEAKKREVLSASAAAGVAVAFAAPVGGVLFSLEEVSYFFPNRTLIRSFVCAFFGAFFLKLWDPFRTGKTVMFQVSYNQQWQYFELLFFFILGIFGGLFGAFFVKVNLWYNRMRSTKLRNYPILEVVVLITITTLCSYWNTWAKMDSSELVAALFQECKDDGVNRALCPNSTTGYGPIVGDLAIALVIKTFLVCFTFGIRIPCGIFIPSMVVGAIAGKILGIGVELLYIHYPTNSFFSSCGGGSHCINPGLYAVVGAAATLTGVTRMTVSLIVIMFELTGSLAYVLPLMIANLIAKWTGDLFSEESIYEGLIEQNGHPYLDSKKEYIHLGRTGEITEYHLDIISVNEPNTISMLKKKIKRMKNSEYSDGGFPILDHGYLIGYVACNELEYVIRKLKNPDPLKCCHFTEHPELVPDDEYDFSAYMDHAPVTVTEYTPMEVVLELFTKLGTRYLCVVDKGRFVGVIHKKRLLAYLKEYDEMHS</sequence>
<feature type="region of interest" description="Disordered" evidence="10">
    <location>
        <begin position="1"/>
        <end position="48"/>
    </location>
</feature>
<dbReference type="Gene3D" id="3.10.580.10">
    <property type="entry name" value="CBS-domain"/>
    <property type="match status" value="1"/>
</dbReference>
<feature type="domain" description="CBS" evidence="11">
    <location>
        <begin position="786"/>
        <end position="843"/>
    </location>
</feature>
<dbReference type="InterPro" id="IPR046342">
    <property type="entry name" value="CBS_dom_sf"/>
</dbReference>
<dbReference type="PRINTS" id="PR00762">
    <property type="entry name" value="CLCHANNEL"/>
</dbReference>
<dbReference type="SUPFAM" id="SSF54631">
    <property type="entry name" value="CBS-domain pair"/>
    <property type="match status" value="1"/>
</dbReference>
<dbReference type="InterPro" id="IPR000644">
    <property type="entry name" value="CBS_dom"/>
</dbReference>
<dbReference type="InterPro" id="IPR001807">
    <property type="entry name" value="ClC"/>
</dbReference>
<evidence type="ECO:0000256" key="4">
    <source>
        <dbReference type="ARBA" id="ARBA00022989"/>
    </source>
</evidence>
<keyword evidence="3 9" id="KW-0812">Transmembrane</keyword>
<feature type="transmembrane region" description="Helical" evidence="9">
    <location>
        <begin position="612"/>
        <end position="638"/>
    </location>
</feature>
<feature type="transmembrane region" description="Helical" evidence="9">
    <location>
        <begin position="407"/>
        <end position="424"/>
    </location>
</feature>
<feature type="transmembrane region" description="Helical" evidence="9">
    <location>
        <begin position="320"/>
        <end position="337"/>
    </location>
</feature>
<feature type="compositionally biased region" description="Basic and acidic residues" evidence="10">
    <location>
        <begin position="1"/>
        <end position="15"/>
    </location>
</feature>
<feature type="compositionally biased region" description="Low complexity" evidence="10">
    <location>
        <begin position="33"/>
        <end position="48"/>
    </location>
</feature>
<gene>
    <name evidence="12" type="ORF">K7432_006318</name>
</gene>
<dbReference type="Proteomes" id="UP001479436">
    <property type="component" value="Unassembled WGS sequence"/>
</dbReference>
<keyword evidence="5 9" id="KW-0406">Ion transport</keyword>
<dbReference type="Gene3D" id="1.10.3080.10">
    <property type="entry name" value="Clc chloride channel"/>
    <property type="match status" value="1"/>
</dbReference>
<name>A0ABR2W2L8_9FUNG</name>
<comment type="subcellular location">
    <subcellularLocation>
        <location evidence="1 9">Membrane</location>
        <topology evidence="1 9">Multi-pass membrane protein</topology>
    </subcellularLocation>
</comment>
<feature type="transmembrane region" description="Helical" evidence="9">
    <location>
        <begin position="371"/>
        <end position="395"/>
    </location>
</feature>
<dbReference type="Pfam" id="PF00654">
    <property type="entry name" value="Voltage_CLC"/>
    <property type="match status" value="1"/>
</dbReference>
<dbReference type="PROSITE" id="PS51371">
    <property type="entry name" value="CBS"/>
    <property type="match status" value="1"/>
</dbReference>
<evidence type="ECO:0000256" key="10">
    <source>
        <dbReference type="SAM" id="MobiDB-lite"/>
    </source>
</evidence>
<dbReference type="InterPro" id="IPR014743">
    <property type="entry name" value="Cl-channel_core"/>
</dbReference>
<keyword evidence="6 9" id="KW-0472">Membrane</keyword>
<evidence type="ECO:0000256" key="3">
    <source>
        <dbReference type="ARBA" id="ARBA00022692"/>
    </source>
</evidence>
<evidence type="ECO:0000256" key="1">
    <source>
        <dbReference type="ARBA" id="ARBA00004141"/>
    </source>
</evidence>
<dbReference type="SUPFAM" id="SSF81340">
    <property type="entry name" value="Clc chloride channel"/>
    <property type="match status" value="1"/>
</dbReference>
<evidence type="ECO:0000256" key="8">
    <source>
        <dbReference type="PROSITE-ProRule" id="PRU00703"/>
    </source>
</evidence>
<dbReference type="Pfam" id="PF00571">
    <property type="entry name" value="CBS"/>
    <property type="match status" value="1"/>
</dbReference>
<keyword evidence="7 9" id="KW-0868">Chloride</keyword>
<feature type="transmembrane region" description="Helical" evidence="9">
    <location>
        <begin position="567"/>
        <end position="591"/>
    </location>
</feature>
<feature type="transmembrane region" description="Helical" evidence="9">
    <location>
        <begin position="252"/>
        <end position="275"/>
    </location>
</feature>
<evidence type="ECO:0000256" key="7">
    <source>
        <dbReference type="ARBA" id="ARBA00023214"/>
    </source>
</evidence>
<protein>
    <recommendedName>
        <fullName evidence="9">Chloride channel protein</fullName>
    </recommendedName>
</protein>
<evidence type="ECO:0000256" key="2">
    <source>
        <dbReference type="ARBA" id="ARBA00022448"/>
    </source>
</evidence>
<dbReference type="EMBL" id="JASJQH010007150">
    <property type="protein sequence ID" value="KAK9717300.1"/>
    <property type="molecule type" value="Genomic_DNA"/>
</dbReference>
<keyword evidence="8" id="KW-0129">CBS domain</keyword>
<reference evidence="12 13" key="1">
    <citation type="submission" date="2023-04" db="EMBL/GenBank/DDBJ databases">
        <title>Genome of Basidiobolus ranarum AG-B5.</title>
        <authorList>
            <person name="Stajich J.E."/>
            <person name="Carter-House D."/>
            <person name="Gryganskyi A."/>
        </authorList>
    </citation>
    <scope>NUCLEOTIDE SEQUENCE [LARGE SCALE GENOMIC DNA]</scope>
    <source>
        <strain evidence="12 13">AG-B5</strain>
    </source>
</reference>
<keyword evidence="2 9" id="KW-0813">Transport</keyword>
<comment type="caution">
    <text evidence="12">The sequence shown here is derived from an EMBL/GenBank/DDBJ whole genome shotgun (WGS) entry which is preliminary data.</text>
</comment>
<evidence type="ECO:0000313" key="13">
    <source>
        <dbReference type="Proteomes" id="UP001479436"/>
    </source>
</evidence>
<evidence type="ECO:0000256" key="6">
    <source>
        <dbReference type="ARBA" id="ARBA00023136"/>
    </source>
</evidence>
<dbReference type="PANTHER" id="PTHR45711">
    <property type="entry name" value="CHLORIDE CHANNEL PROTEIN"/>
    <property type="match status" value="1"/>
</dbReference>
<feature type="transmembrane region" description="Helical" evidence="9">
    <location>
        <begin position="540"/>
        <end position="561"/>
    </location>
</feature>
<evidence type="ECO:0000256" key="9">
    <source>
        <dbReference type="RuleBase" id="RU361221"/>
    </source>
</evidence>
<evidence type="ECO:0000256" key="5">
    <source>
        <dbReference type="ARBA" id="ARBA00023065"/>
    </source>
</evidence>
<evidence type="ECO:0000313" key="12">
    <source>
        <dbReference type="EMBL" id="KAK9717300.1"/>
    </source>
</evidence>
<keyword evidence="13" id="KW-1185">Reference proteome</keyword>
<evidence type="ECO:0000259" key="11">
    <source>
        <dbReference type="PROSITE" id="PS51371"/>
    </source>
</evidence>
<organism evidence="12 13">
    <name type="scientific">Basidiobolus ranarum</name>
    <dbReference type="NCBI Taxonomy" id="34480"/>
    <lineage>
        <taxon>Eukaryota</taxon>
        <taxon>Fungi</taxon>
        <taxon>Fungi incertae sedis</taxon>
        <taxon>Zoopagomycota</taxon>
        <taxon>Entomophthoromycotina</taxon>
        <taxon>Basidiobolomycetes</taxon>
        <taxon>Basidiobolales</taxon>
        <taxon>Basidiobolaceae</taxon>
        <taxon>Basidiobolus</taxon>
    </lineage>
</organism>
<keyword evidence="4 9" id="KW-1133">Transmembrane helix</keyword>
<comment type="similarity">
    <text evidence="9">Belongs to the chloride channel (TC 2.A.49) family.</text>
</comment>
<accession>A0ABR2W2L8</accession>
<dbReference type="SMART" id="SM00116">
    <property type="entry name" value="CBS"/>
    <property type="match status" value="1"/>
</dbReference>
<feature type="compositionally biased region" description="Polar residues" evidence="10">
    <location>
        <begin position="16"/>
        <end position="26"/>
    </location>
</feature>
<feature type="transmembrane region" description="Helical" evidence="9">
    <location>
        <begin position="445"/>
        <end position="465"/>
    </location>
</feature>
<dbReference type="PANTHER" id="PTHR45711:SF6">
    <property type="entry name" value="CHLORIDE CHANNEL PROTEIN"/>
    <property type="match status" value="1"/>
</dbReference>
<dbReference type="CDD" id="cd03684">
    <property type="entry name" value="ClC_3_like"/>
    <property type="match status" value="1"/>
</dbReference>
<feature type="transmembrane region" description="Helical" evidence="9">
    <location>
        <begin position="485"/>
        <end position="502"/>
    </location>
</feature>
<proteinExistence type="inferred from homology"/>